<evidence type="ECO:0000313" key="1">
    <source>
        <dbReference type="EMBL" id="RPB27664.1"/>
    </source>
</evidence>
<evidence type="ECO:0008006" key="3">
    <source>
        <dbReference type="Google" id="ProtNLM"/>
    </source>
</evidence>
<protein>
    <recommendedName>
        <fullName evidence="3">Alpha/beta-hydrolase</fullName>
    </recommendedName>
</protein>
<proteinExistence type="predicted"/>
<dbReference type="Gene3D" id="3.40.50.1820">
    <property type="entry name" value="alpha/beta hydrolase"/>
    <property type="match status" value="1"/>
</dbReference>
<dbReference type="Proteomes" id="UP000267821">
    <property type="component" value="Unassembled WGS sequence"/>
</dbReference>
<keyword evidence="2" id="KW-1185">Reference proteome</keyword>
<dbReference type="PANTHER" id="PTHR42103:SF2">
    <property type="entry name" value="AB HYDROLASE-1 DOMAIN-CONTAINING PROTEIN"/>
    <property type="match status" value="1"/>
</dbReference>
<organism evidence="1 2">
    <name type="scientific">Terfezia boudieri ATCC MYA-4762</name>
    <dbReference type="NCBI Taxonomy" id="1051890"/>
    <lineage>
        <taxon>Eukaryota</taxon>
        <taxon>Fungi</taxon>
        <taxon>Dikarya</taxon>
        <taxon>Ascomycota</taxon>
        <taxon>Pezizomycotina</taxon>
        <taxon>Pezizomycetes</taxon>
        <taxon>Pezizales</taxon>
        <taxon>Pezizaceae</taxon>
        <taxon>Terfezia</taxon>
    </lineage>
</organism>
<dbReference type="PANTHER" id="PTHR42103">
    <property type="entry name" value="ALPHA/BETA-HYDROLASES SUPERFAMILY PROTEIN"/>
    <property type="match status" value="1"/>
</dbReference>
<dbReference type="AlphaFoldDB" id="A0A3N4LXP4"/>
<dbReference type="InParanoid" id="A0A3N4LXP4"/>
<name>A0A3N4LXP4_9PEZI</name>
<dbReference type="OrthoDB" id="10260961at2759"/>
<reference evidence="1 2" key="1">
    <citation type="journal article" date="2018" name="Nat. Ecol. Evol.">
        <title>Pezizomycetes genomes reveal the molecular basis of ectomycorrhizal truffle lifestyle.</title>
        <authorList>
            <person name="Murat C."/>
            <person name="Payen T."/>
            <person name="Noel B."/>
            <person name="Kuo A."/>
            <person name="Morin E."/>
            <person name="Chen J."/>
            <person name="Kohler A."/>
            <person name="Krizsan K."/>
            <person name="Balestrini R."/>
            <person name="Da Silva C."/>
            <person name="Montanini B."/>
            <person name="Hainaut M."/>
            <person name="Levati E."/>
            <person name="Barry K.W."/>
            <person name="Belfiori B."/>
            <person name="Cichocki N."/>
            <person name="Clum A."/>
            <person name="Dockter R.B."/>
            <person name="Fauchery L."/>
            <person name="Guy J."/>
            <person name="Iotti M."/>
            <person name="Le Tacon F."/>
            <person name="Lindquist E.A."/>
            <person name="Lipzen A."/>
            <person name="Malagnac F."/>
            <person name="Mello A."/>
            <person name="Molinier V."/>
            <person name="Miyauchi S."/>
            <person name="Poulain J."/>
            <person name="Riccioni C."/>
            <person name="Rubini A."/>
            <person name="Sitrit Y."/>
            <person name="Splivallo R."/>
            <person name="Traeger S."/>
            <person name="Wang M."/>
            <person name="Zifcakova L."/>
            <person name="Wipf D."/>
            <person name="Zambonelli A."/>
            <person name="Paolocci F."/>
            <person name="Nowrousian M."/>
            <person name="Ottonello S."/>
            <person name="Baldrian P."/>
            <person name="Spatafora J.W."/>
            <person name="Henrissat B."/>
            <person name="Nagy L.G."/>
            <person name="Aury J.M."/>
            <person name="Wincker P."/>
            <person name="Grigoriev I.V."/>
            <person name="Bonfante P."/>
            <person name="Martin F.M."/>
        </authorList>
    </citation>
    <scope>NUCLEOTIDE SEQUENCE [LARGE SCALE GENOMIC DNA]</scope>
    <source>
        <strain evidence="1 2">ATCC MYA-4762</strain>
    </source>
</reference>
<accession>A0A3N4LXP4</accession>
<dbReference type="SUPFAM" id="SSF53474">
    <property type="entry name" value="alpha/beta-Hydrolases"/>
    <property type="match status" value="1"/>
</dbReference>
<evidence type="ECO:0000313" key="2">
    <source>
        <dbReference type="Proteomes" id="UP000267821"/>
    </source>
</evidence>
<dbReference type="STRING" id="1051890.A0A3N4LXP4"/>
<dbReference type="EMBL" id="ML121531">
    <property type="protein sequence ID" value="RPB27664.1"/>
    <property type="molecule type" value="Genomic_DNA"/>
</dbReference>
<sequence length="85" mass="9728">MPLTPSLSINVPSLYDYKLLETRIYIPHQELQHAKSKAAVVAHPYATLGGNYNDYVVMNVVNALLQRGWVVATFNFRWVHSLSWL</sequence>
<gene>
    <name evidence="1" type="ORF">L211DRAFT_819702</name>
</gene>
<dbReference type="InterPro" id="IPR029058">
    <property type="entry name" value="AB_hydrolase_fold"/>
</dbReference>